<keyword evidence="5 7" id="KW-1278">Translocase</keyword>
<evidence type="ECO:0000256" key="3">
    <source>
        <dbReference type="ARBA" id="ARBA00022741"/>
    </source>
</evidence>
<dbReference type="Proteomes" id="UP001162135">
    <property type="component" value="Unassembled WGS sequence"/>
</dbReference>
<dbReference type="EC" id="7.6.2.11" evidence="7"/>
<dbReference type="SMART" id="SM00382">
    <property type="entry name" value="AAA"/>
    <property type="match status" value="1"/>
</dbReference>
<feature type="domain" description="ABC transporter" evidence="8">
    <location>
        <begin position="11"/>
        <end position="241"/>
    </location>
</feature>
<keyword evidence="3 7" id="KW-0547">Nucleotide-binding</keyword>
<dbReference type="SUPFAM" id="SSF52540">
    <property type="entry name" value="P-loop containing nucleoside triphosphate hydrolases"/>
    <property type="match status" value="1"/>
</dbReference>
<dbReference type="InterPro" id="IPR005893">
    <property type="entry name" value="PotA-like"/>
</dbReference>
<dbReference type="NCBIfam" id="TIGR01187">
    <property type="entry name" value="potA"/>
    <property type="match status" value="1"/>
</dbReference>
<dbReference type="InterPro" id="IPR027417">
    <property type="entry name" value="P-loop_NTPase"/>
</dbReference>
<keyword evidence="10" id="KW-1185">Reference proteome</keyword>
<dbReference type="SUPFAM" id="SSF50331">
    <property type="entry name" value="MOP-like"/>
    <property type="match status" value="1"/>
</dbReference>
<keyword evidence="6 7" id="KW-0472">Membrane</keyword>
<dbReference type="RefSeq" id="WP_110715990.1">
    <property type="nucleotide sequence ID" value="NZ_PGFS01000001.1"/>
</dbReference>
<evidence type="ECO:0000256" key="4">
    <source>
        <dbReference type="ARBA" id="ARBA00022840"/>
    </source>
</evidence>
<evidence type="ECO:0000256" key="6">
    <source>
        <dbReference type="ARBA" id="ARBA00023136"/>
    </source>
</evidence>
<accession>A0ABT6I372</accession>
<comment type="function">
    <text evidence="7">Part of the ABC transporter complex PotABCD involved in spermidine/putrescine import. Responsible for energy coupling to the transport system.</text>
</comment>
<evidence type="ECO:0000256" key="1">
    <source>
        <dbReference type="ARBA" id="ARBA00022448"/>
    </source>
</evidence>
<organism evidence="9 10">
    <name type="scientific">Salinicola acroporae</name>
    <dbReference type="NCBI Taxonomy" id="1541440"/>
    <lineage>
        <taxon>Bacteria</taxon>
        <taxon>Pseudomonadati</taxon>
        <taxon>Pseudomonadota</taxon>
        <taxon>Gammaproteobacteria</taxon>
        <taxon>Oceanospirillales</taxon>
        <taxon>Halomonadaceae</taxon>
        <taxon>Salinicola</taxon>
    </lineage>
</organism>
<reference evidence="9" key="2">
    <citation type="submission" date="2017-11" db="EMBL/GenBank/DDBJ databases">
        <authorList>
            <person name="Das S.K."/>
        </authorList>
    </citation>
    <scope>NUCLEOTIDE SEQUENCE</scope>
    <source>
        <strain evidence="9">S4-41</strain>
    </source>
</reference>
<comment type="caution">
    <text evidence="9">The sequence shown here is derived from an EMBL/GenBank/DDBJ whole genome shotgun (WGS) entry which is preliminary data.</text>
</comment>
<evidence type="ECO:0000256" key="2">
    <source>
        <dbReference type="ARBA" id="ARBA00022475"/>
    </source>
</evidence>
<dbReference type="Pfam" id="PF00005">
    <property type="entry name" value="ABC_tran"/>
    <property type="match status" value="1"/>
</dbReference>
<evidence type="ECO:0000313" key="9">
    <source>
        <dbReference type="EMBL" id="MDH4572132.1"/>
    </source>
</evidence>
<reference evidence="9" key="1">
    <citation type="journal article" date="2015" name="Antonie Van Leeuwenhoek">
        <title>Comparative 16S rRNA signatures and multilocus sequence analysis for the genus Salinicola and description of Salinicola acroporae sp. nov., isolated from coral Acropora digitifera.</title>
        <authorList>
            <person name="Lepcha R.T."/>
            <person name="Poddar A."/>
            <person name="Schumann P."/>
            <person name="Das S.K."/>
        </authorList>
    </citation>
    <scope>NUCLEOTIDE SEQUENCE</scope>
    <source>
        <strain evidence="9">S4-41</strain>
    </source>
</reference>
<evidence type="ECO:0000313" key="10">
    <source>
        <dbReference type="Proteomes" id="UP001162135"/>
    </source>
</evidence>
<comment type="similarity">
    <text evidence="7">Belongs to the ABC transporter superfamily. Spermidine/putrescine importer (TC 3.A.1.11.1) family.</text>
</comment>
<dbReference type="InterPro" id="IPR017871">
    <property type="entry name" value="ABC_transporter-like_CS"/>
</dbReference>
<dbReference type="EMBL" id="PGFS01000001">
    <property type="protein sequence ID" value="MDH4572132.1"/>
    <property type="molecule type" value="Genomic_DNA"/>
</dbReference>
<evidence type="ECO:0000256" key="7">
    <source>
        <dbReference type="RuleBase" id="RU364083"/>
    </source>
</evidence>
<dbReference type="Gene3D" id="3.40.50.300">
    <property type="entry name" value="P-loop containing nucleotide triphosphate hydrolases"/>
    <property type="match status" value="1"/>
</dbReference>
<dbReference type="Pfam" id="PF08402">
    <property type="entry name" value="TOBE_2"/>
    <property type="match status" value="1"/>
</dbReference>
<dbReference type="InterPro" id="IPR013611">
    <property type="entry name" value="Transp-assoc_OB_typ2"/>
</dbReference>
<evidence type="ECO:0000256" key="5">
    <source>
        <dbReference type="ARBA" id="ARBA00022967"/>
    </source>
</evidence>
<keyword evidence="4 7" id="KW-0067">ATP-binding</keyword>
<dbReference type="InterPro" id="IPR008995">
    <property type="entry name" value="Mo/tungstate-bd_C_term_dom"/>
</dbReference>
<dbReference type="PANTHER" id="PTHR42781">
    <property type="entry name" value="SPERMIDINE/PUTRESCINE IMPORT ATP-BINDING PROTEIN POTA"/>
    <property type="match status" value="1"/>
</dbReference>
<name>A0ABT6I372_9GAMM</name>
<dbReference type="PANTHER" id="PTHR42781:SF4">
    <property type="entry name" value="SPERMIDINE_PUTRESCINE IMPORT ATP-BINDING PROTEIN POTA"/>
    <property type="match status" value="1"/>
</dbReference>
<dbReference type="InterPro" id="IPR003439">
    <property type="entry name" value="ABC_transporter-like_ATP-bd"/>
</dbReference>
<comment type="catalytic activity">
    <reaction evidence="7">
        <text>ATP + H2O + polyamine-[polyamine-binding protein]Side 1 = ADP + phosphate + polyamineSide 2 + [polyamine-binding protein]Side 1.</text>
        <dbReference type="EC" id="7.6.2.11"/>
    </reaction>
</comment>
<dbReference type="GO" id="GO:0005524">
    <property type="term" value="F:ATP binding"/>
    <property type="evidence" value="ECO:0007669"/>
    <property type="project" value="UniProtKB-KW"/>
</dbReference>
<dbReference type="InterPro" id="IPR050093">
    <property type="entry name" value="ABC_SmlMolc_Importer"/>
</dbReference>
<sequence length="370" mass="40641">MSQNDSGSVGVSIRAVSKRYGRNLVLDDVSLDIQPGEFVSLLGPSGSGKTTLLGALGGFVMPSSGTVHIGDRDVTWMPPHKRDIGVVFQSYALFPHMSVGDNVAFPLRARRQPRSGWADKVKRALAMVELDGYQDRSIAQLSGGQRQRVALARAIVFEPRLILMDEPLSALDKQLRETMQIELRQLHKKLGATVIYVTHDQREALTMSDRIAILKDGRLVQVDAPRTLYDSPRDAFVASFIGDSTLLPVTRLDDHHVQLGSQRLACARAVPNEARLYLAVQTEKLLIDTGNQLDEAYNRLEARVREVVYQGDSLRLFLELGDGATVSLRQPGHHFGQQQIPPVGASLTVVLHSADTVVVSDLQKRTANAA</sequence>
<keyword evidence="1 7" id="KW-0813">Transport</keyword>
<keyword evidence="2 7" id="KW-1003">Cell membrane</keyword>
<gene>
    <name evidence="7" type="primary">potA</name>
    <name evidence="9" type="ORF">CUR86_06440</name>
</gene>
<comment type="subunit">
    <text evidence="7">The complex is composed of two ATP-binding proteins (PotA), two transmembrane proteins (PotB and PotC) and a solute-binding protein (PotD).</text>
</comment>
<protein>
    <recommendedName>
        <fullName evidence="7">Spermidine/putrescine import ATP-binding protein PotA</fullName>
        <ecNumber evidence="7">7.6.2.11</ecNumber>
    </recommendedName>
</protein>
<dbReference type="PROSITE" id="PS50893">
    <property type="entry name" value="ABC_TRANSPORTER_2"/>
    <property type="match status" value="1"/>
</dbReference>
<proteinExistence type="inferred from homology"/>
<dbReference type="InterPro" id="IPR003593">
    <property type="entry name" value="AAA+_ATPase"/>
</dbReference>
<dbReference type="PROSITE" id="PS00211">
    <property type="entry name" value="ABC_TRANSPORTER_1"/>
    <property type="match status" value="1"/>
</dbReference>
<evidence type="ECO:0000259" key="8">
    <source>
        <dbReference type="PROSITE" id="PS50893"/>
    </source>
</evidence>